<organism evidence="1">
    <name type="scientific">Rhizophagus irregularis (strain DAOM 181602 / DAOM 197198 / MUCL 43194)</name>
    <name type="common">Arbuscular mycorrhizal fungus</name>
    <name type="synonym">Glomus intraradices</name>
    <dbReference type="NCBI Taxonomy" id="747089"/>
    <lineage>
        <taxon>Eukaryota</taxon>
        <taxon>Fungi</taxon>
        <taxon>Fungi incertae sedis</taxon>
        <taxon>Mucoromycota</taxon>
        <taxon>Glomeromycotina</taxon>
        <taxon>Glomeromycetes</taxon>
        <taxon>Glomerales</taxon>
        <taxon>Glomeraceae</taxon>
        <taxon>Rhizophagus</taxon>
    </lineage>
</organism>
<reference evidence="1" key="1">
    <citation type="submission" date="2013-07" db="EMBL/GenBank/DDBJ databases">
        <title>The genome of an arbuscular mycorrhizal fungus provides insights into the evolution of the oldest plant symbiosis.</title>
        <authorList>
            <consortium name="DOE Joint Genome Institute"/>
            <person name="Tisserant E."/>
            <person name="Malbreil M."/>
            <person name="Kuo A."/>
            <person name="Kohler A."/>
            <person name="Symeonidi A."/>
            <person name="Balestrini R."/>
            <person name="Charron P."/>
            <person name="Duensing N."/>
            <person name="Frei-dit-Frey N."/>
            <person name="Gianinazzi-Pearson V."/>
            <person name="Gilbert B."/>
            <person name="Handa Y."/>
            <person name="Hijri M."/>
            <person name="Kaul R."/>
            <person name="Kawaguchi M."/>
            <person name="Krajinski F."/>
            <person name="Lammers P."/>
            <person name="Lapierre D."/>
            <person name="Masclaux F.G."/>
            <person name="Murat C."/>
            <person name="Morin E."/>
            <person name="Ndikumana S."/>
            <person name="Pagni M."/>
            <person name="Petitpierre D."/>
            <person name="Requena N."/>
            <person name="Rosikiewicz P."/>
            <person name="Riley R."/>
            <person name="Saito K."/>
            <person name="San Clemente H."/>
            <person name="Shapiro H."/>
            <person name="van Tuinen D."/>
            <person name="Becard G."/>
            <person name="Bonfante P."/>
            <person name="Paszkowski U."/>
            <person name="Shachar-Hill Y."/>
            <person name="Young J.P."/>
            <person name="Sanders I.R."/>
            <person name="Henrissat B."/>
            <person name="Rensing S.A."/>
            <person name="Grigoriev I.V."/>
            <person name="Corradi N."/>
            <person name="Roux C."/>
            <person name="Martin F."/>
        </authorList>
    </citation>
    <scope>NUCLEOTIDE SEQUENCE</scope>
    <source>
        <strain evidence="1">DAOM 197198</strain>
    </source>
</reference>
<sequence length="60" mass="6692">MPLPVYVCRFRVPKLEVQYVLSWPAYLIARSAPSHNPTIAGILCPYLLSYLPSSEKTGPS</sequence>
<accession>U9SUN4</accession>
<protein>
    <submittedName>
        <fullName evidence="1">Uncharacterized protein</fullName>
    </submittedName>
</protein>
<dbReference type="EMBL" id="KI301688">
    <property type="protein sequence ID" value="ERZ94865.1"/>
    <property type="molecule type" value="Genomic_DNA"/>
</dbReference>
<proteinExistence type="predicted"/>
<evidence type="ECO:0000313" key="1">
    <source>
        <dbReference type="EMBL" id="ERZ94865.1"/>
    </source>
</evidence>
<dbReference type="HOGENOM" id="CLU_2942986_0_0_1"/>
<dbReference type="AlphaFoldDB" id="U9SUN4"/>
<name>U9SUN4_RHIID</name>
<gene>
    <name evidence="1" type="ORF">GLOINDRAFT_14201</name>
</gene>